<evidence type="ECO:0000256" key="2">
    <source>
        <dbReference type="ARBA" id="ARBA00007400"/>
    </source>
</evidence>
<feature type="transmembrane region" description="Helical" evidence="7">
    <location>
        <begin position="139"/>
        <end position="160"/>
    </location>
</feature>
<feature type="transmembrane region" description="Helical" evidence="7">
    <location>
        <begin position="260"/>
        <end position="277"/>
    </location>
</feature>
<dbReference type="OrthoDB" id="5808342at2"/>
<evidence type="ECO:0000256" key="1">
    <source>
        <dbReference type="ARBA" id="ARBA00004651"/>
    </source>
</evidence>
<dbReference type="GO" id="GO:0016413">
    <property type="term" value="F:O-acetyltransferase activity"/>
    <property type="evidence" value="ECO:0007669"/>
    <property type="project" value="TreeGrafter"/>
</dbReference>
<keyword evidence="9" id="KW-0808">Transferase</keyword>
<dbReference type="GO" id="GO:0009246">
    <property type="term" value="P:enterobacterial common antigen biosynthetic process"/>
    <property type="evidence" value="ECO:0007669"/>
    <property type="project" value="TreeGrafter"/>
</dbReference>
<evidence type="ECO:0000259" key="8">
    <source>
        <dbReference type="Pfam" id="PF01757"/>
    </source>
</evidence>
<sequence length="330" mass="37881">MKRSYTIDLVRFIAAFCVMTLHTPLPSMGHDVGSIVRIAGRWAVPFFFMATGYFLGKKITTDNKLPMQSIEKNMVKLFSVFFVSSLVYMAYSYLVTPTISFNDIALLVKGTYGHLWFVGSMIVAYIFIWYMYAIGQSKVLPIISLALLVLVVYADAYDLISGKTVIYQQLPRFLSSIPFMYMGLYLSDKKLPEKSLPLWIVVFVVGFLLQYGEAFYFEKMYKYSAYQPQTLIGTIFAAIGIFNICLLVQTNENKCAIYGQKYSLFIYLYHLIGYWFVQKLMTWLDVVSTDYIRLFLPAYSFGFMLTTAILIDKFLPKIFAILNGDINTSK</sequence>
<proteinExistence type="inferred from homology"/>
<reference evidence="9 10" key="1">
    <citation type="submission" date="2016-10" db="EMBL/GenBank/DDBJ databases">
        <authorList>
            <person name="de Groot N.N."/>
        </authorList>
    </citation>
    <scope>NUCLEOTIDE SEQUENCE [LARGE SCALE GENOMIC DNA]</scope>
    <source>
        <strain evidence="9 10">DSM 6793</strain>
    </source>
</reference>
<evidence type="ECO:0000313" key="9">
    <source>
        <dbReference type="EMBL" id="SFC50995.1"/>
    </source>
</evidence>
<keyword evidence="4 7" id="KW-0812">Transmembrane</keyword>
<evidence type="ECO:0000256" key="3">
    <source>
        <dbReference type="ARBA" id="ARBA00022475"/>
    </source>
</evidence>
<keyword evidence="9" id="KW-0012">Acyltransferase</keyword>
<dbReference type="RefSeq" id="WP_091512301.1">
    <property type="nucleotide sequence ID" value="NZ_FOLE01000006.1"/>
</dbReference>
<keyword evidence="6 7" id="KW-0472">Membrane</keyword>
<dbReference type="STRING" id="927664.SAMN05421780_10667"/>
<evidence type="ECO:0000256" key="5">
    <source>
        <dbReference type="ARBA" id="ARBA00022989"/>
    </source>
</evidence>
<keyword evidence="3" id="KW-1003">Cell membrane</keyword>
<dbReference type="Pfam" id="PF01757">
    <property type="entry name" value="Acyl_transf_3"/>
    <property type="match status" value="1"/>
</dbReference>
<feature type="transmembrane region" description="Helical" evidence="7">
    <location>
        <begin position="77"/>
        <end position="94"/>
    </location>
</feature>
<evidence type="ECO:0000256" key="7">
    <source>
        <dbReference type="SAM" id="Phobius"/>
    </source>
</evidence>
<feature type="transmembrane region" description="Helical" evidence="7">
    <location>
        <begin position="166"/>
        <end position="186"/>
    </location>
</feature>
<comment type="subcellular location">
    <subcellularLocation>
        <location evidence="1">Cell membrane</location>
        <topology evidence="1">Multi-pass membrane protein</topology>
    </subcellularLocation>
</comment>
<keyword evidence="10" id="KW-1185">Reference proteome</keyword>
<dbReference type="AlphaFoldDB" id="A0A1I1JRI3"/>
<gene>
    <name evidence="9" type="ORF">SAMN05421780_10667</name>
</gene>
<protein>
    <submittedName>
        <fullName evidence="9">Acyltransferase family protein</fullName>
    </submittedName>
</protein>
<name>A0A1I1JRI3_9BACT</name>
<keyword evidence="5 7" id="KW-1133">Transmembrane helix</keyword>
<dbReference type="PANTHER" id="PTHR40074">
    <property type="entry name" value="O-ACETYLTRANSFERASE WECH"/>
    <property type="match status" value="1"/>
</dbReference>
<feature type="domain" description="Acyltransferase 3" evidence="8">
    <location>
        <begin position="6"/>
        <end position="309"/>
    </location>
</feature>
<organism evidence="9 10">
    <name type="scientific">Flexibacter flexilis DSM 6793</name>
    <dbReference type="NCBI Taxonomy" id="927664"/>
    <lineage>
        <taxon>Bacteria</taxon>
        <taxon>Pseudomonadati</taxon>
        <taxon>Bacteroidota</taxon>
        <taxon>Cytophagia</taxon>
        <taxon>Cytophagales</taxon>
        <taxon>Flexibacteraceae</taxon>
        <taxon>Flexibacter</taxon>
    </lineage>
</organism>
<dbReference type="Proteomes" id="UP000199514">
    <property type="component" value="Unassembled WGS sequence"/>
</dbReference>
<accession>A0A1I1JRI3</accession>
<feature type="transmembrane region" description="Helical" evidence="7">
    <location>
        <begin position="292"/>
        <end position="311"/>
    </location>
</feature>
<evidence type="ECO:0000313" key="10">
    <source>
        <dbReference type="Proteomes" id="UP000199514"/>
    </source>
</evidence>
<feature type="transmembrane region" description="Helical" evidence="7">
    <location>
        <begin position="229"/>
        <end position="248"/>
    </location>
</feature>
<dbReference type="InterPro" id="IPR002656">
    <property type="entry name" value="Acyl_transf_3_dom"/>
</dbReference>
<evidence type="ECO:0000256" key="6">
    <source>
        <dbReference type="ARBA" id="ARBA00023136"/>
    </source>
</evidence>
<dbReference type="EMBL" id="FOLE01000006">
    <property type="protein sequence ID" value="SFC50995.1"/>
    <property type="molecule type" value="Genomic_DNA"/>
</dbReference>
<evidence type="ECO:0000256" key="4">
    <source>
        <dbReference type="ARBA" id="ARBA00022692"/>
    </source>
</evidence>
<feature type="transmembrane region" description="Helical" evidence="7">
    <location>
        <begin position="39"/>
        <end position="56"/>
    </location>
</feature>
<dbReference type="PANTHER" id="PTHR40074:SF2">
    <property type="entry name" value="O-ACETYLTRANSFERASE WECH"/>
    <property type="match status" value="1"/>
</dbReference>
<dbReference type="GO" id="GO:0005886">
    <property type="term" value="C:plasma membrane"/>
    <property type="evidence" value="ECO:0007669"/>
    <property type="project" value="UniProtKB-SubCell"/>
</dbReference>
<comment type="similarity">
    <text evidence="2">Belongs to the acyltransferase 3 family.</text>
</comment>
<feature type="transmembrane region" description="Helical" evidence="7">
    <location>
        <begin position="114"/>
        <end position="132"/>
    </location>
</feature>
<feature type="transmembrane region" description="Helical" evidence="7">
    <location>
        <begin position="198"/>
        <end position="217"/>
    </location>
</feature>